<organism evidence="1 2">
    <name type="scientific">Micromonospora lutea</name>
    <dbReference type="NCBI Taxonomy" id="419825"/>
    <lineage>
        <taxon>Bacteria</taxon>
        <taxon>Bacillati</taxon>
        <taxon>Actinomycetota</taxon>
        <taxon>Actinomycetes</taxon>
        <taxon>Micromonosporales</taxon>
        <taxon>Micromonosporaceae</taxon>
        <taxon>Micromonospora</taxon>
    </lineage>
</organism>
<evidence type="ECO:0000313" key="2">
    <source>
        <dbReference type="Proteomes" id="UP000643165"/>
    </source>
</evidence>
<sequence length="246" mass="27350">MSDNADEQLIDKATAFAEDLTSRIGRVIPTRMALSAVVAGGADSPRVIVAAYENGKEAVFPLYIGGTHRLDLSVKLNCCWDRGASYLAVEESWFHVVPAGDKVPLFRYEYLRQVNGSVPAAHIHVHAHRDEFAYVLVAGEKGKARQRWRTGKPPHMAEFHFPVGGHRFRPCIEDVLNSLVVEFGVDHVDGWDAAIRAGREQWRRTQLRAAVCDAPDEAAAALRSLHYGVKPPDTAVRDNLDRLRAY</sequence>
<comment type="caution">
    <text evidence="1">The sequence shown here is derived from an EMBL/GenBank/DDBJ whole genome shotgun (WGS) entry which is preliminary data.</text>
</comment>
<reference evidence="1 2" key="1">
    <citation type="submission" date="2021-01" db="EMBL/GenBank/DDBJ databases">
        <title>Whole genome shotgun sequence of Verrucosispora lutea NBRC 106530.</title>
        <authorList>
            <person name="Komaki H."/>
            <person name="Tamura T."/>
        </authorList>
    </citation>
    <scope>NUCLEOTIDE SEQUENCE [LARGE SCALE GENOMIC DNA]</scope>
    <source>
        <strain evidence="1 2">NBRC 106530</strain>
    </source>
</reference>
<keyword evidence="2" id="KW-1185">Reference proteome</keyword>
<dbReference type="RefSeq" id="WP_204001993.1">
    <property type="nucleotide sequence ID" value="NZ_BOPB01000025.1"/>
</dbReference>
<name>A0ABQ4J0G1_9ACTN</name>
<gene>
    <name evidence="1" type="ORF">Vlu01_41020</name>
</gene>
<dbReference type="EMBL" id="BOPB01000025">
    <property type="protein sequence ID" value="GIJ23478.1"/>
    <property type="molecule type" value="Genomic_DNA"/>
</dbReference>
<accession>A0ABQ4J0G1</accession>
<evidence type="ECO:0000313" key="1">
    <source>
        <dbReference type="EMBL" id="GIJ23478.1"/>
    </source>
</evidence>
<dbReference type="Proteomes" id="UP000643165">
    <property type="component" value="Unassembled WGS sequence"/>
</dbReference>
<protein>
    <submittedName>
        <fullName evidence="1">Uncharacterized protein</fullName>
    </submittedName>
</protein>
<proteinExistence type="predicted"/>